<dbReference type="AlphaFoldDB" id="A0A3N5BJX9"/>
<dbReference type="GO" id="GO:0033744">
    <property type="term" value="F:L-methionine:thioredoxin-disulfide S-oxidoreductase activity"/>
    <property type="evidence" value="ECO:0007669"/>
    <property type="project" value="RHEA"/>
</dbReference>
<feature type="active site" evidence="5">
    <location>
        <position position="12"/>
    </location>
</feature>
<keyword evidence="8" id="KW-1185">Reference proteome</keyword>
<organism evidence="7 8">
    <name type="scientific">Abyssicoccus albus</name>
    <dbReference type="NCBI Taxonomy" id="1817405"/>
    <lineage>
        <taxon>Bacteria</taxon>
        <taxon>Bacillati</taxon>
        <taxon>Bacillota</taxon>
        <taxon>Bacilli</taxon>
        <taxon>Bacillales</taxon>
        <taxon>Abyssicoccaceae</taxon>
    </lineage>
</organism>
<dbReference type="PANTHER" id="PTHR43774:SF1">
    <property type="entry name" value="PEPTIDE METHIONINE SULFOXIDE REDUCTASE MSRA 2"/>
    <property type="match status" value="1"/>
</dbReference>
<dbReference type="RefSeq" id="WP_123807489.1">
    <property type="nucleotide sequence ID" value="NZ_RKRK01000002.1"/>
</dbReference>
<proteinExistence type="inferred from homology"/>
<evidence type="ECO:0000259" key="6">
    <source>
        <dbReference type="Pfam" id="PF01625"/>
    </source>
</evidence>
<comment type="catalytic activity">
    <reaction evidence="4 5">
        <text>[thioredoxin]-disulfide + L-methionine + H2O = L-methionine (S)-S-oxide + [thioredoxin]-dithiol</text>
        <dbReference type="Rhea" id="RHEA:19993"/>
        <dbReference type="Rhea" id="RHEA-COMP:10698"/>
        <dbReference type="Rhea" id="RHEA-COMP:10700"/>
        <dbReference type="ChEBI" id="CHEBI:15377"/>
        <dbReference type="ChEBI" id="CHEBI:29950"/>
        <dbReference type="ChEBI" id="CHEBI:50058"/>
        <dbReference type="ChEBI" id="CHEBI:57844"/>
        <dbReference type="ChEBI" id="CHEBI:58772"/>
        <dbReference type="EC" id="1.8.4.11"/>
    </reaction>
</comment>
<evidence type="ECO:0000313" key="7">
    <source>
        <dbReference type="EMBL" id="RPF57987.1"/>
    </source>
</evidence>
<evidence type="ECO:0000256" key="2">
    <source>
        <dbReference type="ARBA" id="ARBA00023002"/>
    </source>
</evidence>
<name>A0A3N5BJX9_9BACL</name>
<gene>
    <name evidence="5" type="primary">msrA</name>
    <name evidence="7" type="ORF">EDD62_0624</name>
</gene>
<evidence type="ECO:0000313" key="8">
    <source>
        <dbReference type="Proteomes" id="UP000277108"/>
    </source>
</evidence>
<reference evidence="7 8" key="1">
    <citation type="submission" date="2018-11" db="EMBL/GenBank/DDBJ databases">
        <title>Genomic Encyclopedia of Type Strains, Phase IV (KMG-IV): sequencing the most valuable type-strain genomes for metagenomic binning, comparative biology and taxonomic classification.</title>
        <authorList>
            <person name="Goeker M."/>
        </authorList>
    </citation>
    <scope>NUCLEOTIDE SEQUENCE [LARGE SCALE GENOMIC DNA]</scope>
    <source>
        <strain evidence="7 8">DSM 29158</strain>
    </source>
</reference>
<dbReference type="InterPro" id="IPR002569">
    <property type="entry name" value="Met_Sox_Rdtase_MsrA_dom"/>
</dbReference>
<comment type="caution">
    <text evidence="7">The sequence shown here is derived from an EMBL/GenBank/DDBJ whole genome shotgun (WGS) entry which is preliminary data.</text>
</comment>
<dbReference type="SUPFAM" id="SSF55068">
    <property type="entry name" value="Peptide methionine sulfoxide reductase"/>
    <property type="match status" value="1"/>
</dbReference>
<dbReference type="GO" id="GO:0008113">
    <property type="term" value="F:peptide-methionine (S)-S-oxide reductase activity"/>
    <property type="evidence" value="ECO:0007669"/>
    <property type="project" value="UniProtKB-UniRule"/>
</dbReference>
<evidence type="ECO:0000256" key="3">
    <source>
        <dbReference type="ARBA" id="ARBA00047806"/>
    </source>
</evidence>
<feature type="domain" description="Peptide methionine sulphoxide reductase MsrA" evidence="6">
    <location>
        <begin position="6"/>
        <end position="156"/>
    </location>
</feature>
<comment type="catalytic activity">
    <reaction evidence="3 5">
        <text>L-methionyl-[protein] + [thioredoxin]-disulfide + H2O = L-methionyl-(S)-S-oxide-[protein] + [thioredoxin]-dithiol</text>
        <dbReference type="Rhea" id="RHEA:14217"/>
        <dbReference type="Rhea" id="RHEA-COMP:10698"/>
        <dbReference type="Rhea" id="RHEA-COMP:10700"/>
        <dbReference type="Rhea" id="RHEA-COMP:12313"/>
        <dbReference type="Rhea" id="RHEA-COMP:12315"/>
        <dbReference type="ChEBI" id="CHEBI:15377"/>
        <dbReference type="ChEBI" id="CHEBI:16044"/>
        <dbReference type="ChEBI" id="CHEBI:29950"/>
        <dbReference type="ChEBI" id="CHEBI:44120"/>
        <dbReference type="ChEBI" id="CHEBI:50058"/>
        <dbReference type="EC" id="1.8.4.11"/>
    </reaction>
</comment>
<dbReference type="OrthoDB" id="4174719at2"/>
<dbReference type="NCBIfam" id="TIGR00401">
    <property type="entry name" value="msrA"/>
    <property type="match status" value="1"/>
</dbReference>
<comment type="function">
    <text evidence="5">Has an important function as a repair enzyme for proteins that have been inactivated by oxidation. Catalyzes the reversible oxidation-reduction of methionine sulfoxide in proteins to methionine.</text>
</comment>
<dbReference type="Proteomes" id="UP000277108">
    <property type="component" value="Unassembled WGS sequence"/>
</dbReference>
<dbReference type="Pfam" id="PF01625">
    <property type="entry name" value="PMSR"/>
    <property type="match status" value="1"/>
</dbReference>
<evidence type="ECO:0000256" key="1">
    <source>
        <dbReference type="ARBA" id="ARBA00005591"/>
    </source>
</evidence>
<dbReference type="EMBL" id="RKRK01000002">
    <property type="protein sequence ID" value="RPF57987.1"/>
    <property type="molecule type" value="Genomic_DNA"/>
</dbReference>
<comment type="similarity">
    <text evidence="1 5">Belongs to the MsrA Met sulfoxide reductase family.</text>
</comment>
<dbReference type="HAMAP" id="MF_01401">
    <property type="entry name" value="MsrA"/>
    <property type="match status" value="1"/>
</dbReference>
<keyword evidence="2 5" id="KW-0560">Oxidoreductase</keyword>
<accession>A0A3N5BJX9</accession>
<sequence>MSQEIATLAGGCFWCMVKPFDSFDGVNHVISGYAGGHVENPTYEQVGSGTTGHTEAVQIHFDNEKMTYKELLNIYFKTFDPTDNDGQFGDRGTMYEPVIFYHSNQQKEIAEQVKDSIDQSGVFNKPIITPIKPYKNFYPAEDYHQEFYKKESSHYNQFYKGSGRKQFIESHWN</sequence>
<evidence type="ECO:0000256" key="4">
    <source>
        <dbReference type="ARBA" id="ARBA00048782"/>
    </source>
</evidence>
<evidence type="ECO:0000256" key="5">
    <source>
        <dbReference type="HAMAP-Rule" id="MF_01401"/>
    </source>
</evidence>
<dbReference type="InterPro" id="IPR036509">
    <property type="entry name" value="Met_Sox_Rdtase_MsrA_sf"/>
</dbReference>
<dbReference type="PANTHER" id="PTHR43774">
    <property type="entry name" value="PEPTIDE METHIONINE SULFOXIDE REDUCTASE"/>
    <property type="match status" value="1"/>
</dbReference>
<dbReference type="EC" id="1.8.4.11" evidence="5"/>
<protein>
    <recommendedName>
        <fullName evidence="5">Peptide methionine sulfoxide reductase MsrA</fullName>
        <shortName evidence="5">Protein-methionine-S-oxide reductase</shortName>
        <ecNumber evidence="5">1.8.4.11</ecNumber>
    </recommendedName>
    <alternativeName>
        <fullName evidence="5">Peptide-methionine (S)-S-oxide reductase</fullName>
        <shortName evidence="5">Peptide Met(O) reductase</shortName>
    </alternativeName>
</protein>
<dbReference type="Gene3D" id="3.30.1060.10">
    <property type="entry name" value="Peptide methionine sulphoxide reductase MsrA"/>
    <property type="match status" value="1"/>
</dbReference>